<evidence type="ECO:0000256" key="1">
    <source>
        <dbReference type="ARBA" id="ARBA00007626"/>
    </source>
</evidence>
<feature type="repeat" description="PPR" evidence="3">
    <location>
        <begin position="444"/>
        <end position="474"/>
    </location>
</feature>
<comment type="similarity">
    <text evidence="1">Belongs to the PPR family. P subfamily.</text>
</comment>
<dbReference type="PROSITE" id="PS51375">
    <property type="entry name" value="PPR"/>
    <property type="match status" value="9"/>
</dbReference>
<accession>A0A1D1Z288</accession>
<dbReference type="Pfam" id="PF17177">
    <property type="entry name" value="PPR_long"/>
    <property type="match status" value="1"/>
</dbReference>
<feature type="domain" description="Smr" evidence="5">
    <location>
        <begin position="663"/>
        <end position="747"/>
    </location>
</feature>
<feature type="repeat" description="PPR" evidence="3">
    <location>
        <begin position="339"/>
        <end position="373"/>
    </location>
</feature>
<feature type="compositionally biased region" description="Polar residues" evidence="4">
    <location>
        <begin position="118"/>
        <end position="135"/>
    </location>
</feature>
<evidence type="ECO:0000313" key="6">
    <source>
        <dbReference type="EMBL" id="JAT60969.1"/>
    </source>
</evidence>
<feature type="compositionally biased region" description="Polar residues" evidence="4">
    <location>
        <begin position="33"/>
        <end position="42"/>
    </location>
</feature>
<protein>
    <submittedName>
        <fullName evidence="6">Pentatricopeptide repeat-containing protein At4g16390, chloroplastic</fullName>
    </submittedName>
</protein>
<dbReference type="Pfam" id="PF13041">
    <property type="entry name" value="PPR_2"/>
    <property type="match status" value="2"/>
</dbReference>
<dbReference type="Gene3D" id="1.25.40.10">
    <property type="entry name" value="Tetratricopeptide repeat domain"/>
    <property type="match status" value="3"/>
</dbReference>
<dbReference type="SUPFAM" id="SSF81901">
    <property type="entry name" value="HCP-like"/>
    <property type="match status" value="1"/>
</dbReference>
<dbReference type="PANTHER" id="PTHR47447:SF12">
    <property type="entry name" value="PENTATRICOPEPTIDE REPEAT-CONTAINING PROTEIN ATP4 HOMOLOG, CHLOROPLASTIC"/>
    <property type="match status" value="1"/>
</dbReference>
<name>A0A1D1Z288_9ARAE</name>
<feature type="repeat" description="PPR" evidence="3">
    <location>
        <begin position="269"/>
        <end position="303"/>
    </location>
</feature>
<dbReference type="GO" id="GO:0045727">
    <property type="term" value="P:positive regulation of translation"/>
    <property type="evidence" value="ECO:0007669"/>
    <property type="project" value="TreeGrafter"/>
</dbReference>
<proteinExistence type="inferred from homology"/>
<feature type="region of interest" description="Disordered" evidence="4">
    <location>
        <begin position="83"/>
        <end position="166"/>
    </location>
</feature>
<dbReference type="AlphaFoldDB" id="A0A1D1Z288"/>
<sequence>ERRHGYRGEWGRASSVRGRRKRVESGRERGRQNLPTMASIQLSCTSGTAASAAPSSSSHHERPHQAFLFTSFPSPQILHVSPSLLLRKKKPTSTHCFRPTHDPSPPQRTPHPARVSLRETTTQTSQNPPSESQAMPEQKPGPAAKNSVWVNPNSPRASRLRQQSTESRYARLTQLAESLDSCSPTELDVTETLAVLGEKPSEQDAVIVLNSMGNPETALLSLRWFQERIRVKKDVILYNVTLKVMRKSSNWGGAESLLEEMLERGVGPDNVTFSTVISCARLCNLPDKAVQWFERMPEFGCRPDDVTYSAMIDAYGRSGNVDEAMKLYDQARAEKRRLDPVTFSTVIKVYSSTNNFDGALNVYEEMKALGVKPNLITYNTLLDAMGRASRPWQVKTIYREMGSNGILPNRATYAALLRAFGKARYPEDALSVYREMKEKGMEITVVLYNTLLAMCADLGYVGDAVEIFEEMKRSPDGCKPDSWTFSSLITIYSCSGQVSESEGIFNEMLDAGFEPNIFVLTSLIQCYGKAKQVDNVVKTFDRMLELGITPDDRFCGCLLNVMTQTPKEEIEKVTGCIGRANPTLGSLVKQLIDEKVADEVFKIEAEELFRNISKEVKKAYCNCLIDLCVNLNMMGRACVLLDMAIGLEIYSALQSKSSTQWSLHVRSLSLGAALTALHVWMNDLSSALENGEDLPPLLGINTGHGKHRYSDKGLAAVFESHLRELNAPFHEAPEKVGWFLTTKVAAKPWLESRSLPNFVAA</sequence>
<dbReference type="SMART" id="SM00463">
    <property type="entry name" value="SMR"/>
    <property type="match status" value="1"/>
</dbReference>
<keyword evidence="2" id="KW-0677">Repeat</keyword>
<dbReference type="GO" id="GO:0042134">
    <property type="term" value="F:rRNA primary transcript binding"/>
    <property type="evidence" value="ECO:0007669"/>
    <property type="project" value="TreeGrafter"/>
</dbReference>
<dbReference type="InterPro" id="IPR002625">
    <property type="entry name" value="Smr_dom"/>
</dbReference>
<evidence type="ECO:0000259" key="5">
    <source>
        <dbReference type="PROSITE" id="PS50828"/>
    </source>
</evidence>
<feature type="repeat" description="PPR" evidence="3">
    <location>
        <begin position="481"/>
        <end position="515"/>
    </location>
</feature>
<dbReference type="FunFam" id="1.25.40.10:FF:000509">
    <property type="entry name" value="Pentatricopeptide repeat-containing protein At4g16390, chloroplastic"/>
    <property type="match status" value="1"/>
</dbReference>
<dbReference type="PANTHER" id="PTHR47447">
    <property type="entry name" value="OS03G0856100 PROTEIN"/>
    <property type="match status" value="1"/>
</dbReference>
<dbReference type="FunFam" id="1.25.40.10:FF:000423">
    <property type="entry name" value="Pentatricopeptide repeat-containing protein, chloroplastic"/>
    <property type="match status" value="1"/>
</dbReference>
<feature type="repeat" description="PPR" evidence="3">
    <location>
        <begin position="374"/>
        <end position="408"/>
    </location>
</feature>
<dbReference type="InterPro" id="IPR011990">
    <property type="entry name" value="TPR-like_helical_dom_sf"/>
</dbReference>
<feature type="repeat" description="PPR" evidence="3">
    <location>
        <begin position="516"/>
        <end position="550"/>
    </location>
</feature>
<evidence type="ECO:0000256" key="2">
    <source>
        <dbReference type="ARBA" id="ARBA00022737"/>
    </source>
</evidence>
<evidence type="ECO:0000256" key="3">
    <source>
        <dbReference type="PROSITE-ProRule" id="PRU00708"/>
    </source>
</evidence>
<feature type="compositionally biased region" description="Basic and acidic residues" evidence="4">
    <location>
        <begin position="1"/>
        <end position="10"/>
    </location>
</feature>
<dbReference type="PROSITE" id="PS50828">
    <property type="entry name" value="SMR"/>
    <property type="match status" value="1"/>
</dbReference>
<feature type="compositionally biased region" description="Polar residues" evidence="4">
    <location>
        <begin position="148"/>
        <end position="166"/>
    </location>
</feature>
<gene>
    <name evidence="6" type="primary">P67_1</name>
    <name evidence="6" type="ORF">g.21111</name>
</gene>
<dbReference type="InterPro" id="IPR002885">
    <property type="entry name" value="PPR_rpt"/>
</dbReference>
<feature type="repeat" description="PPR" evidence="3">
    <location>
        <begin position="304"/>
        <end position="338"/>
    </location>
</feature>
<organism evidence="6">
    <name type="scientific">Anthurium amnicola</name>
    <dbReference type="NCBI Taxonomy" id="1678845"/>
    <lineage>
        <taxon>Eukaryota</taxon>
        <taxon>Viridiplantae</taxon>
        <taxon>Streptophyta</taxon>
        <taxon>Embryophyta</taxon>
        <taxon>Tracheophyta</taxon>
        <taxon>Spermatophyta</taxon>
        <taxon>Magnoliopsida</taxon>
        <taxon>Liliopsida</taxon>
        <taxon>Araceae</taxon>
        <taxon>Pothoideae</taxon>
        <taxon>Potheae</taxon>
        <taxon>Anthurium</taxon>
    </lineage>
</organism>
<feature type="compositionally biased region" description="Low complexity" evidence="4">
    <location>
        <begin position="43"/>
        <end position="57"/>
    </location>
</feature>
<dbReference type="InterPro" id="IPR033443">
    <property type="entry name" value="PROP1-like_PPR_dom"/>
</dbReference>
<reference evidence="6" key="1">
    <citation type="submission" date="2015-07" db="EMBL/GenBank/DDBJ databases">
        <title>Transcriptome Assembly of Anthurium amnicola.</title>
        <authorList>
            <person name="Suzuki J."/>
        </authorList>
    </citation>
    <scope>NUCLEOTIDE SEQUENCE</scope>
</reference>
<dbReference type="NCBIfam" id="TIGR00756">
    <property type="entry name" value="PPR"/>
    <property type="match status" value="8"/>
</dbReference>
<dbReference type="GO" id="GO:0003729">
    <property type="term" value="F:mRNA binding"/>
    <property type="evidence" value="ECO:0007669"/>
    <property type="project" value="TreeGrafter"/>
</dbReference>
<feature type="non-terminal residue" evidence="6">
    <location>
        <position position="1"/>
    </location>
</feature>
<feature type="region of interest" description="Disordered" evidence="4">
    <location>
        <begin position="1"/>
        <end position="62"/>
    </location>
</feature>
<feature type="repeat" description="PPR" evidence="3">
    <location>
        <begin position="409"/>
        <end position="443"/>
    </location>
</feature>
<evidence type="ECO:0000256" key="4">
    <source>
        <dbReference type="SAM" id="MobiDB-lite"/>
    </source>
</evidence>
<dbReference type="Pfam" id="PF12854">
    <property type="entry name" value="PPR_1"/>
    <property type="match status" value="1"/>
</dbReference>
<dbReference type="EMBL" id="GDJX01006967">
    <property type="protein sequence ID" value="JAT60969.1"/>
    <property type="molecule type" value="Transcribed_RNA"/>
</dbReference>
<feature type="repeat" description="PPR" evidence="3">
    <location>
        <begin position="234"/>
        <end position="268"/>
    </location>
</feature>
<dbReference type="GO" id="GO:0009570">
    <property type="term" value="C:chloroplast stroma"/>
    <property type="evidence" value="ECO:0007669"/>
    <property type="project" value="TreeGrafter"/>
</dbReference>